<dbReference type="EMBL" id="SLWF01000003">
    <property type="protein sequence ID" value="TCN88891.1"/>
    <property type="molecule type" value="Genomic_DNA"/>
</dbReference>
<feature type="site" description="Critical for activity" evidence="3">
    <location>
        <position position="164"/>
    </location>
</feature>
<dbReference type="InterPro" id="IPR018550">
    <property type="entry name" value="Lipid-A_deacylase-rel"/>
</dbReference>
<evidence type="ECO:0000313" key="4">
    <source>
        <dbReference type="EMBL" id="TCN88891.1"/>
    </source>
</evidence>
<feature type="active site" description="Charge relay system" evidence="2">
    <location>
        <position position="175"/>
    </location>
</feature>
<evidence type="ECO:0000313" key="5">
    <source>
        <dbReference type="Proteomes" id="UP000294832"/>
    </source>
</evidence>
<keyword evidence="1" id="KW-0472">Membrane</keyword>
<dbReference type="InterPro" id="IPR011250">
    <property type="entry name" value="OMP/PagP_B-barrel"/>
</dbReference>
<keyword evidence="1" id="KW-0998">Cell outer membrane</keyword>
<keyword evidence="5" id="KW-1185">Reference proteome</keyword>
<evidence type="ECO:0000256" key="3">
    <source>
        <dbReference type="PIRSR" id="PIRSR029681-2"/>
    </source>
</evidence>
<dbReference type="EC" id="3.1.1.77" evidence="1"/>
<name>A0A4R2FMG0_9GAMM</name>
<protein>
    <recommendedName>
        <fullName evidence="1">Lipid A deacylase</fullName>
        <ecNumber evidence="1">3.1.1.77</ecNumber>
    </recommendedName>
    <alternativeName>
        <fullName evidence="1">LPS 3-O-deacylase</fullName>
    </alternativeName>
    <alternativeName>
        <fullName evidence="1">Outer membrane enzyme</fullName>
    </alternativeName>
</protein>
<dbReference type="GO" id="GO:0009279">
    <property type="term" value="C:cell outer membrane"/>
    <property type="evidence" value="ECO:0007669"/>
    <property type="project" value="UniProtKB-SubCell"/>
</dbReference>
<proteinExistence type="inferred from homology"/>
<dbReference type="GO" id="GO:0050528">
    <property type="term" value="F:acyloxyacyl hydrolase activity"/>
    <property type="evidence" value="ECO:0007669"/>
    <property type="project" value="UniProtKB-EC"/>
</dbReference>
<dbReference type="PIRSF" id="PIRSF029681">
    <property type="entry name" value="PagL"/>
    <property type="match status" value="1"/>
</dbReference>
<comment type="subunit">
    <text evidence="1">Homodimer.</text>
</comment>
<gene>
    <name evidence="4" type="ORF">EDC91_10372</name>
</gene>
<feature type="active site" description="Charge relay system" evidence="2">
    <location>
        <position position="161"/>
    </location>
</feature>
<dbReference type="RefSeq" id="WP_243691914.1">
    <property type="nucleotide sequence ID" value="NZ_SLWF01000003.1"/>
</dbReference>
<comment type="caution">
    <text evidence="4">The sequence shown here is derived from an EMBL/GenBank/DDBJ whole genome shotgun (WGS) entry which is preliminary data.</text>
</comment>
<comment type="catalytic activity">
    <reaction evidence="1">
        <text>a 3-(acyloxy)acyl derivative of bacterial toxin + H2O = a 3-hydroxyacyl derivative of bacterial toxin + a fatty acid + H(+)</text>
        <dbReference type="Rhea" id="RHEA:12032"/>
        <dbReference type="ChEBI" id="CHEBI:15377"/>
        <dbReference type="ChEBI" id="CHEBI:15378"/>
        <dbReference type="ChEBI" id="CHEBI:28868"/>
        <dbReference type="ChEBI" id="CHEBI:136853"/>
        <dbReference type="ChEBI" id="CHEBI:140675"/>
        <dbReference type="EC" id="3.1.1.77"/>
    </reaction>
</comment>
<accession>A0A4R2FMG0</accession>
<comment type="subcellular location">
    <subcellularLocation>
        <location evidence="1">Cell outer membrane</location>
        <topology evidence="1">Multi-pass membrane protein</topology>
    </subcellularLocation>
</comment>
<comment type="similarity">
    <text evidence="1">Belongs to the PagL family.</text>
</comment>
<comment type="function">
    <text evidence="1">Has lipid A 3-O-deacylase activity. Hydrolyzes the ester bond at the 3 position of lipid A, a bioactive component of lipopolysaccharide (LPS), thereby releasing the primary fatty acyl moiety.</text>
</comment>
<organism evidence="4 5">
    <name type="scientific">Shewanella fodinae</name>
    <dbReference type="NCBI Taxonomy" id="552357"/>
    <lineage>
        <taxon>Bacteria</taxon>
        <taxon>Pseudomonadati</taxon>
        <taxon>Pseudomonadota</taxon>
        <taxon>Gammaproteobacteria</taxon>
        <taxon>Alteromonadales</taxon>
        <taxon>Shewanellaceae</taxon>
        <taxon>Shewanella</taxon>
    </lineage>
</organism>
<sequence length="185" mass="20909">MKSQSHLMTITFLLFLLIFSTLYAKDTCAEVGQGAAINYIHGEGELDGVKLAYQVYLDTLQNISPDLEVALETSVNFWRYGEQHKHDTDFVLAVSPILRYPLSSGHWVDTYLEGGIGVAFLDDTYFAGKDVGLHFQFEDRIGLAFRFGKTRKQTVSLTYLHYSNAGLSKHNPGIDLLNLAYSWRF</sequence>
<keyword evidence="1" id="KW-0378">Hydrolase</keyword>
<dbReference type="Proteomes" id="UP000294832">
    <property type="component" value="Unassembled WGS sequence"/>
</dbReference>
<evidence type="ECO:0000256" key="1">
    <source>
        <dbReference type="PIRNR" id="PIRNR029681"/>
    </source>
</evidence>
<dbReference type="AlphaFoldDB" id="A0A4R2FMG0"/>
<evidence type="ECO:0000256" key="2">
    <source>
        <dbReference type="PIRSR" id="PIRSR029681-1"/>
    </source>
</evidence>
<feature type="active site" description="Charge relay system" evidence="2">
    <location>
        <position position="163"/>
    </location>
</feature>
<dbReference type="SUPFAM" id="SSF56925">
    <property type="entry name" value="OMPA-like"/>
    <property type="match status" value="1"/>
</dbReference>
<reference evidence="4 5" key="1">
    <citation type="submission" date="2019-03" db="EMBL/GenBank/DDBJ databases">
        <title>Freshwater and sediment microbial communities from various areas in North America, analyzing microbe dynamics in response to fracking.</title>
        <authorList>
            <person name="Lamendella R."/>
        </authorList>
    </citation>
    <scope>NUCLEOTIDE SEQUENCE [LARGE SCALE GENOMIC DNA]</scope>
    <source>
        <strain evidence="4 5">74A</strain>
    </source>
</reference>
<dbReference type="Pfam" id="PF09411">
    <property type="entry name" value="PagL"/>
    <property type="match status" value="1"/>
</dbReference>
<dbReference type="Gene3D" id="2.40.160.20">
    <property type="match status" value="1"/>
</dbReference>